<gene>
    <name evidence="2" type="ORF">AVEN_56617_1</name>
</gene>
<dbReference type="AlphaFoldDB" id="A0A4Y2JRS4"/>
<name>A0A4Y2JRS4_ARAVE</name>
<protein>
    <submittedName>
        <fullName evidence="2">Uncharacterized protein</fullName>
    </submittedName>
</protein>
<evidence type="ECO:0000313" key="3">
    <source>
        <dbReference type="Proteomes" id="UP000499080"/>
    </source>
</evidence>
<accession>A0A4Y2JRS4</accession>
<reference evidence="2 3" key="1">
    <citation type="journal article" date="2019" name="Sci. Rep.">
        <title>Orb-weaving spider Araneus ventricosus genome elucidates the spidroin gene catalogue.</title>
        <authorList>
            <person name="Kono N."/>
            <person name="Nakamura H."/>
            <person name="Ohtoshi R."/>
            <person name="Moran D.A.P."/>
            <person name="Shinohara A."/>
            <person name="Yoshida Y."/>
            <person name="Fujiwara M."/>
            <person name="Mori M."/>
            <person name="Tomita M."/>
            <person name="Arakawa K."/>
        </authorList>
    </citation>
    <scope>NUCLEOTIDE SEQUENCE [LARGE SCALE GENOMIC DNA]</scope>
</reference>
<feature type="compositionally biased region" description="Polar residues" evidence="1">
    <location>
        <begin position="125"/>
        <end position="138"/>
    </location>
</feature>
<comment type="caution">
    <text evidence="2">The sequence shown here is derived from an EMBL/GenBank/DDBJ whole genome shotgun (WGS) entry which is preliminary data.</text>
</comment>
<sequence length="157" mass="17437">MVVNRLVALNSNSQGRHLRIPHCSRQLSAVNMNSFTNAEFISVKLLSNGLSFHRFRPRIALFPVVGTGKINVTCGLLSASVVSRVMAVNSSRTKDQTAPLHPFTRALLRYLQSHAMWERHVCSNSTNHSPQLQISSDSKFGRATRRSNKALARPLTS</sequence>
<evidence type="ECO:0000313" key="2">
    <source>
        <dbReference type="EMBL" id="GBM92042.1"/>
    </source>
</evidence>
<dbReference type="Proteomes" id="UP000499080">
    <property type="component" value="Unassembled WGS sequence"/>
</dbReference>
<organism evidence="2 3">
    <name type="scientific">Araneus ventricosus</name>
    <name type="common">Orbweaver spider</name>
    <name type="synonym">Epeira ventricosa</name>
    <dbReference type="NCBI Taxonomy" id="182803"/>
    <lineage>
        <taxon>Eukaryota</taxon>
        <taxon>Metazoa</taxon>
        <taxon>Ecdysozoa</taxon>
        <taxon>Arthropoda</taxon>
        <taxon>Chelicerata</taxon>
        <taxon>Arachnida</taxon>
        <taxon>Araneae</taxon>
        <taxon>Araneomorphae</taxon>
        <taxon>Entelegynae</taxon>
        <taxon>Araneoidea</taxon>
        <taxon>Araneidae</taxon>
        <taxon>Araneus</taxon>
    </lineage>
</organism>
<feature type="region of interest" description="Disordered" evidence="1">
    <location>
        <begin position="125"/>
        <end position="157"/>
    </location>
</feature>
<proteinExistence type="predicted"/>
<evidence type="ECO:0000256" key="1">
    <source>
        <dbReference type="SAM" id="MobiDB-lite"/>
    </source>
</evidence>
<dbReference type="EMBL" id="BGPR01268556">
    <property type="protein sequence ID" value="GBM92042.1"/>
    <property type="molecule type" value="Genomic_DNA"/>
</dbReference>
<keyword evidence="3" id="KW-1185">Reference proteome</keyword>